<dbReference type="SUPFAM" id="SSF103481">
    <property type="entry name" value="Multidrug resistance efflux transporter EmrE"/>
    <property type="match status" value="2"/>
</dbReference>
<proteinExistence type="predicted"/>
<dbReference type="PANTHER" id="PTHR22911">
    <property type="entry name" value="ACYL-MALONYL CONDENSING ENZYME-RELATED"/>
    <property type="match status" value="1"/>
</dbReference>
<comment type="caution">
    <text evidence="3">The sequence shown here is derived from an EMBL/GenBank/DDBJ whole genome shotgun (WGS) entry which is preliminary data.</text>
</comment>
<organism evidence="3 4">
    <name type="scientific">Pseudohoeflea suaedae</name>
    <dbReference type="NCBI Taxonomy" id="877384"/>
    <lineage>
        <taxon>Bacteria</taxon>
        <taxon>Pseudomonadati</taxon>
        <taxon>Pseudomonadota</taxon>
        <taxon>Alphaproteobacteria</taxon>
        <taxon>Hyphomicrobiales</taxon>
        <taxon>Rhizobiaceae</taxon>
        <taxon>Pseudohoeflea</taxon>
    </lineage>
</organism>
<evidence type="ECO:0000313" key="4">
    <source>
        <dbReference type="Proteomes" id="UP000295131"/>
    </source>
</evidence>
<keyword evidence="4" id="KW-1185">Reference proteome</keyword>
<name>A0A4R5PNR4_9HYPH</name>
<reference evidence="3 4" key="1">
    <citation type="journal article" date="2013" name="Int. J. Syst. Evol. Microbiol.">
        <title>Hoeflea suaedae sp. nov., an endophytic bacterium isolated from the root of the halophyte Suaeda maritima.</title>
        <authorList>
            <person name="Chung E.J."/>
            <person name="Park J.A."/>
            <person name="Pramanik P."/>
            <person name="Bibi F."/>
            <person name="Jeon C.O."/>
            <person name="Chung Y.R."/>
        </authorList>
    </citation>
    <scope>NUCLEOTIDE SEQUENCE [LARGE SCALE GENOMIC DNA]</scope>
    <source>
        <strain evidence="3 4">YC6898</strain>
    </source>
</reference>
<feature type="transmembrane region" description="Helical" evidence="1">
    <location>
        <begin position="50"/>
        <end position="68"/>
    </location>
</feature>
<feature type="transmembrane region" description="Helical" evidence="1">
    <location>
        <begin position="150"/>
        <end position="170"/>
    </location>
</feature>
<evidence type="ECO:0000259" key="2">
    <source>
        <dbReference type="Pfam" id="PF00892"/>
    </source>
</evidence>
<feature type="transmembrane region" description="Helical" evidence="1">
    <location>
        <begin position="266"/>
        <end position="284"/>
    </location>
</feature>
<feature type="transmembrane region" description="Helical" evidence="1">
    <location>
        <begin position="182"/>
        <end position="205"/>
    </location>
</feature>
<dbReference type="AlphaFoldDB" id="A0A4R5PNR4"/>
<sequence length="293" mass="31631">MANDNTPQHSAAGIAFMCVGVASLCVNDAMAKALTDVYSPLQILFMRNIIALPIAILLTIRMSGVAALRSRRPLAHFVRGLLWIAATMFFFTSLMHLGLAEATAIVFVAPLFITAVSAILLKEHVGWRRWLAVGIGFVGVLIVVRPGGAAFQAAALLPIGAAAVYAFLMISSRWVDPRESVWTLLLWLTGTGAVLSAFAVPFVWVPLQAEHIWQFLGIAVFGTAGMTMMSQAFRLAPAAIVAPFDYTGLIWATILGFMFWGDMPDLATYVGAVVITASGIYVIWRESRVKEAA</sequence>
<gene>
    <name evidence="3" type="ORF">E2A64_06295</name>
</gene>
<protein>
    <submittedName>
        <fullName evidence="3">DMT family transporter</fullName>
    </submittedName>
</protein>
<feature type="transmembrane region" description="Helical" evidence="1">
    <location>
        <begin position="211"/>
        <end position="228"/>
    </location>
</feature>
<dbReference type="RefSeq" id="WP_133283538.1">
    <property type="nucleotide sequence ID" value="NZ_SMSI01000001.1"/>
</dbReference>
<dbReference type="InterPro" id="IPR037185">
    <property type="entry name" value="EmrE-like"/>
</dbReference>
<dbReference type="Pfam" id="PF00892">
    <property type="entry name" value="EamA"/>
    <property type="match status" value="2"/>
</dbReference>
<keyword evidence="1" id="KW-0472">Membrane</keyword>
<feature type="transmembrane region" description="Helical" evidence="1">
    <location>
        <begin position="128"/>
        <end position="144"/>
    </location>
</feature>
<dbReference type="Proteomes" id="UP000295131">
    <property type="component" value="Unassembled WGS sequence"/>
</dbReference>
<dbReference type="PANTHER" id="PTHR22911:SF103">
    <property type="entry name" value="BLR2811 PROTEIN"/>
    <property type="match status" value="1"/>
</dbReference>
<feature type="domain" description="EamA" evidence="2">
    <location>
        <begin position="12"/>
        <end position="144"/>
    </location>
</feature>
<evidence type="ECO:0000256" key="1">
    <source>
        <dbReference type="SAM" id="Phobius"/>
    </source>
</evidence>
<keyword evidence="1" id="KW-1133">Transmembrane helix</keyword>
<accession>A0A4R5PNR4</accession>
<dbReference type="GO" id="GO:0016020">
    <property type="term" value="C:membrane"/>
    <property type="evidence" value="ECO:0007669"/>
    <property type="project" value="InterPro"/>
</dbReference>
<feature type="transmembrane region" description="Helical" evidence="1">
    <location>
        <begin position="12"/>
        <end position="30"/>
    </location>
</feature>
<feature type="transmembrane region" description="Helical" evidence="1">
    <location>
        <begin position="80"/>
        <end position="98"/>
    </location>
</feature>
<dbReference type="InterPro" id="IPR000620">
    <property type="entry name" value="EamA_dom"/>
</dbReference>
<feature type="transmembrane region" description="Helical" evidence="1">
    <location>
        <begin position="235"/>
        <end position="260"/>
    </location>
</feature>
<feature type="domain" description="EamA" evidence="2">
    <location>
        <begin position="154"/>
        <end position="279"/>
    </location>
</feature>
<keyword evidence="1" id="KW-0812">Transmembrane</keyword>
<dbReference type="EMBL" id="SMSI01000001">
    <property type="protein sequence ID" value="TDH38704.1"/>
    <property type="molecule type" value="Genomic_DNA"/>
</dbReference>
<dbReference type="OrthoDB" id="7818056at2"/>
<evidence type="ECO:0000313" key="3">
    <source>
        <dbReference type="EMBL" id="TDH38704.1"/>
    </source>
</evidence>
<feature type="transmembrane region" description="Helical" evidence="1">
    <location>
        <begin position="104"/>
        <end position="121"/>
    </location>
</feature>